<sequence>MDIPFLHWTEVPHRPESDEGIDQTASQKQLLTDLIFKKLVDEGSNIRVIAWYPPSGKHVATWDKRADLNGHIWPECAYYKGRVTGWCRVNEVVAVPIPNFREEMAESSILDC</sequence>
<dbReference type="AlphaFoldDB" id="A0A7U2F1S5"/>
<dbReference type="KEGG" id="pno:SNOG_01760"/>
<dbReference type="EMBL" id="CP069028">
    <property type="protein sequence ID" value="QRC96876.1"/>
    <property type="molecule type" value="Genomic_DNA"/>
</dbReference>
<evidence type="ECO:0000313" key="2">
    <source>
        <dbReference type="Proteomes" id="UP000663193"/>
    </source>
</evidence>
<name>A0A7U2F1S5_PHANO</name>
<reference evidence="2" key="1">
    <citation type="journal article" date="2021" name="BMC Genomics">
        <title>Chromosome-level genome assembly and manually-curated proteome of model necrotroph Parastagonospora nodorum Sn15 reveals a genome-wide trove of candidate effector homologs, and redundancy of virulence-related functions within an accessory chromosome.</title>
        <authorList>
            <person name="Bertazzoni S."/>
            <person name="Jones D.A.B."/>
            <person name="Phan H.T."/>
            <person name="Tan K.-C."/>
            <person name="Hane J.K."/>
        </authorList>
    </citation>
    <scope>NUCLEOTIDE SEQUENCE [LARGE SCALE GENOMIC DNA]</scope>
    <source>
        <strain evidence="2">SN15 / ATCC MYA-4574 / FGSC 10173)</strain>
    </source>
</reference>
<evidence type="ECO:0000313" key="1">
    <source>
        <dbReference type="EMBL" id="QRC96876.1"/>
    </source>
</evidence>
<dbReference type="Proteomes" id="UP000663193">
    <property type="component" value="Chromosome 6"/>
</dbReference>
<dbReference type="VEuPathDB" id="FungiDB:JI435_017600"/>
<dbReference type="RefSeq" id="XP_001792391.1">
    <property type="nucleotide sequence ID" value="XM_001792339.1"/>
</dbReference>
<gene>
    <name evidence="1" type="ORF">JI435_017600</name>
</gene>
<organism evidence="1 2">
    <name type="scientific">Phaeosphaeria nodorum (strain SN15 / ATCC MYA-4574 / FGSC 10173)</name>
    <name type="common">Glume blotch fungus</name>
    <name type="synonym">Parastagonospora nodorum</name>
    <dbReference type="NCBI Taxonomy" id="321614"/>
    <lineage>
        <taxon>Eukaryota</taxon>
        <taxon>Fungi</taxon>
        <taxon>Dikarya</taxon>
        <taxon>Ascomycota</taxon>
        <taxon>Pezizomycotina</taxon>
        <taxon>Dothideomycetes</taxon>
        <taxon>Pleosporomycetidae</taxon>
        <taxon>Pleosporales</taxon>
        <taxon>Pleosporineae</taxon>
        <taxon>Phaeosphaeriaceae</taxon>
        <taxon>Parastagonospora</taxon>
    </lineage>
</organism>
<proteinExistence type="predicted"/>
<protein>
    <submittedName>
        <fullName evidence="1">Uncharacterized protein</fullName>
    </submittedName>
</protein>
<accession>A0A7U2F1S5</accession>
<keyword evidence="2" id="KW-1185">Reference proteome</keyword>